<dbReference type="InterPro" id="IPR001841">
    <property type="entry name" value="Znf_RING"/>
</dbReference>
<dbReference type="GO" id="GO:0008270">
    <property type="term" value="F:zinc ion binding"/>
    <property type="evidence" value="ECO:0007669"/>
    <property type="project" value="UniProtKB-KW"/>
</dbReference>
<keyword evidence="1" id="KW-0479">Metal-binding</keyword>
<feature type="region of interest" description="Disordered" evidence="2">
    <location>
        <begin position="143"/>
        <end position="262"/>
    </location>
</feature>
<name>A0A9N9AHE5_9GLOM</name>
<dbReference type="EMBL" id="CAJVPQ010001070">
    <property type="protein sequence ID" value="CAG8530604.1"/>
    <property type="molecule type" value="Genomic_DNA"/>
</dbReference>
<feature type="domain" description="RING-type" evidence="3">
    <location>
        <begin position="44"/>
        <end position="86"/>
    </location>
</feature>
<evidence type="ECO:0000313" key="5">
    <source>
        <dbReference type="Proteomes" id="UP000789570"/>
    </source>
</evidence>
<feature type="non-terminal residue" evidence="4">
    <location>
        <position position="307"/>
    </location>
</feature>
<sequence length="307" mass="35184">ILQHFWKGVINDYKRTQLKRFAYKIIYYETPGRIPEEHQKSDLCGICRKELLPQLIEHITILTCGHLFHWQCLERISPEPCCPFCSEEQGSTKKRTIDNSDERYEYDDHDNDYYNPLALITDNNNHHNDSDDISAPEIQEGRLNDDGQRAHPAVPVDNNHHENTNNHHEGDEHNHDHNHEGFGSGLGPRLRRRRVRDSSYHPRVAKVIKKIHHRNESTISAGPAEQAETNQIITLDQSNSNTSNSQTRSRRYSSSPPSSREQNMLQGLIRELFTPINEETNGNNDAGEEFEGSIPLTISAGVKQSAI</sequence>
<dbReference type="CDD" id="cd16448">
    <property type="entry name" value="RING-H2"/>
    <property type="match status" value="1"/>
</dbReference>
<gene>
    <name evidence="4" type="ORF">FCALED_LOCUS5156</name>
</gene>
<feature type="compositionally biased region" description="Polar residues" evidence="2">
    <location>
        <begin position="227"/>
        <end position="236"/>
    </location>
</feature>
<dbReference type="SUPFAM" id="SSF57850">
    <property type="entry name" value="RING/U-box"/>
    <property type="match status" value="1"/>
</dbReference>
<dbReference type="OrthoDB" id="2439024at2759"/>
<evidence type="ECO:0000256" key="1">
    <source>
        <dbReference type="PROSITE-ProRule" id="PRU00175"/>
    </source>
</evidence>
<dbReference type="InterPro" id="IPR013083">
    <property type="entry name" value="Znf_RING/FYVE/PHD"/>
</dbReference>
<keyword evidence="1" id="KW-0862">Zinc</keyword>
<feature type="compositionally biased region" description="Low complexity" evidence="2">
    <location>
        <begin position="237"/>
        <end position="260"/>
    </location>
</feature>
<dbReference type="AlphaFoldDB" id="A0A9N9AHE5"/>
<feature type="compositionally biased region" description="Basic residues" evidence="2">
    <location>
        <begin position="203"/>
        <end position="213"/>
    </location>
</feature>
<reference evidence="4" key="1">
    <citation type="submission" date="2021-06" db="EMBL/GenBank/DDBJ databases">
        <authorList>
            <person name="Kallberg Y."/>
            <person name="Tangrot J."/>
            <person name="Rosling A."/>
        </authorList>
    </citation>
    <scope>NUCLEOTIDE SEQUENCE</scope>
    <source>
        <strain evidence="4">UK204</strain>
    </source>
</reference>
<keyword evidence="1" id="KW-0863">Zinc-finger</keyword>
<organism evidence="4 5">
    <name type="scientific">Funneliformis caledonium</name>
    <dbReference type="NCBI Taxonomy" id="1117310"/>
    <lineage>
        <taxon>Eukaryota</taxon>
        <taxon>Fungi</taxon>
        <taxon>Fungi incertae sedis</taxon>
        <taxon>Mucoromycota</taxon>
        <taxon>Glomeromycotina</taxon>
        <taxon>Glomeromycetes</taxon>
        <taxon>Glomerales</taxon>
        <taxon>Glomeraceae</taxon>
        <taxon>Funneliformis</taxon>
    </lineage>
</organism>
<dbReference type="PROSITE" id="PS50089">
    <property type="entry name" value="ZF_RING_2"/>
    <property type="match status" value="1"/>
</dbReference>
<dbReference type="SMART" id="SM00184">
    <property type="entry name" value="RING"/>
    <property type="match status" value="1"/>
</dbReference>
<protein>
    <submittedName>
        <fullName evidence="4">5866_t:CDS:1</fullName>
    </submittedName>
</protein>
<evidence type="ECO:0000313" key="4">
    <source>
        <dbReference type="EMBL" id="CAG8530604.1"/>
    </source>
</evidence>
<proteinExistence type="predicted"/>
<dbReference type="Gene3D" id="3.30.40.10">
    <property type="entry name" value="Zinc/RING finger domain, C3HC4 (zinc finger)"/>
    <property type="match status" value="1"/>
</dbReference>
<evidence type="ECO:0000256" key="2">
    <source>
        <dbReference type="SAM" id="MobiDB-lite"/>
    </source>
</evidence>
<keyword evidence="5" id="KW-1185">Reference proteome</keyword>
<dbReference type="Proteomes" id="UP000789570">
    <property type="component" value="Unassembled WGS sequence"/>
</dbReference>
<feature type="compositionally biased region" description="Basic and acidic residues" evidence="2">
    <location>
        <begin position="158"/>
        <end position="180"/>
    </location>
</feature>
<comment type="caution">
    <text evidence="4">The sequence shown here is derived from an EMBL/GenBank/DDBJ whole genome shotgun (WGS) entry which is preliminary data.</text>
</comment>
<accession>A0A9N9AHE5</accession>
<evidence type="ECO:0000259" key="3">
    <source>
        <dbReference type="PROSITE" id="PS50089"/>
    </source>
</evidence>